<name>A0AC61RQ29_9FIRM</name>
<sequence length="84" mass="9241">MNAVLSAPGVLGAATITYVTAKDVMWLLGCKENKAYKTIREINQIAKEEGQLAYSQGKASKYIFSDKFRIPMEVVDSVIAQNRG</sequence>
<protein>
    <submittedName>
        <fullName evidence="1">Uncharacterized protein</fullName>
    </submittedName>
</protein>
<proteinExistence type="predicted"/>
<dbReference type="EMBL" id="SRYA01000080">
    <property type="protein sequence ID" value="TGY90884.1"/>
    <property type="molecule type" value="Genomic_DNA"/>
</dbReference>
<keyword evidence="2" id="KW-1185">Reference proteome</keyword>
<comment type="caution">
    <text evidence="1">The sequence shown here is derived from an EMBL/GenBank/DDBJ whole genome shotgun (WGS) entry which is preliminary data.</text>
</comment>
<accession>A0AC61RQ29</accession>
<reference evidence="1" key="1">
    <citation type="submission" date="2019-04" db="EMBL/GenBank/DDBJ databases">
        <title>Microbes associate with the intestines of laboratory mice.</title>
        <authorList>
            <person name="Navarre W."/>
            <person name="Wong E."/>
            <person name="Huang K."/>
            <person name="Tropini C."/>
            <person name="Ng K."/>
            <person name="Yu B."/>
        </authorList>
    </citation>
    <scope>NUCLEOTIDE SEQUENCE</scope>
    <source>
        <strain evidence="1">NM01_1-7b</strain>
    </source>
</reference>
<evidence type="ECO:0000313" key="1">
    <source>
        <dbReference type="EMBL" id="TGY90884.1"/>
    </source>
</evidence>
<dbReference type="Proteomes" id="UP000304953">
    <property type="component" value="Unassembled WGS sequence"/>
</dbReference>
<organism evidence="1 2">
    <name type="scientific">Petralouisia muris</name>
    <dbReference type="NCBI Taxonomy" id="3032872"/>
    <lineage>
        <taxon>Bacteria</taxon>
        <taxon>Bacillati</taxon>
        <taxon>Bacillota</taxon>
        <taxon>Clostridia</taxon>
        <taxon>Lachnospirales</taxon>
        <taxon>Lachnospiraceae</taxon>
        <taxon>Petralouisia</taxon>
    </lineage>
</organism>
<gene>
    <name evidence="1" type="ORF">E5329_23900</name>
</gene>
<evidence type="ECO:0000313" key="2">
    <source>
        <dbReference type="Proteomes" id="UP000304953"/>
    </source>
</evidence>